<dbReference type="Proteomes" id="UP000199600">
    <property type="component" value="Unassembled WGS sequence"/>
</dbReference>
<gene>
    <name evidence="2" type="ORF">PROAA_300012</name>
</gene>
<evidence type="ECO:0000313" key="2">
    <source>
        <dbReference type="EMBL" id="SBT09027.1"/>
    </source>
</evidence>
<dbReference type="AlphaFoldDB" id="A0A1A8XWL6"/>
<dbReference type="EMBL" id="FLQY01000224">
    <property type="protein sequence ID" value="SBT09027.1"/>
    <property type="molecule type" value="Genomic_DNA"/>
</dbReference>
<name>A0A1A8XWL6_9RHOO</name>
<dbReference type="InterPro" id="IPR006860">
    <property type="entry name" value="FecR"/>
</dbReference>
<evidence type="ECO:0000313" key="3">
    <source>
        <dbReference type="Proteomes" id="UP000199600"/>
    </source>
</evidence>
<reference evidence="2 3" key="1">
    <citation type="submission" date="2016-06" db="EMBL/GenBank/DDBJ databases">
        <authorList>
            <person name="Kjaerup R.B."/>
            <person name="Dalgaard T.S."/>
            <person name="Juul-Madsen H.R."/>
        </authorList>
    </citation>
    <scope>NUCLEOTIDE SEQUENCE [LARGE SCALE GENOMIC DNA]</scope>
    <source>
        <strain evidence="2">2</strain>
    </source>
</reference>
<evidence type="ECO:0000259" key="1">
    <source>
        <dbReference type="Pfam" id="PF04773"/>
    </source>
</evidence>
<proteinExistence type="predicted"/>
<dbReference type="Pfam" id="PF04773">
    <property type="entry name" value="FecR"/>
    <property type="match status" value="1"/>
</dbReference>
<sequence>MRNIIVALMVIVGFSGLTIAQEARVVAEDDHVAFFKSVSGDVKVVRGNSALVPVAGTQLFRLDVVSTGPNSSSGIVFKEGTLLTLGSSTEVEISRFLFQPEAEKYDFSLYMSKGEAIYSSGKLGKLAPGSINLNTPRAAVGVRGTRFIVKVD</sequence>
<dbReference type="PANTHER" id="PTHR38731:SF1">
    <property type="entry name" value="FECR PROTEIN DOMAIN-CONTAINING PROTEIN"/>
    <property type="match status" value="1"/>
</dbReference>
<dbReference type="RefSeq" id="WP_222102227.1">
    <property type="nucleotide sequence ID" value="NZ_FLQY01000224.1"/>
</dbReference>
<protein>
    <recommendedName>
        <fullName evidence="1">FecR protein domain-containing protein</fullName>
    </recommendedName>
</protein>
<dbReference type="PANTHER" id="PTHR38731">
    <property type="entry name" value="LIPL45-RELATED LIPOPROTEIN-RELATED"/>
    <property type="match status" value="1"/>
</dbReference>
<organism evidence="2 3">
    <name type="scientific">Candidatus Propionivibrio aalborgensis</name>
    <dbReference type="NCBI Taxonomy" id="1860101"/>
    <lineage>
        <taxon>Bacteria</taxon>
        <taxon>Pseudomonadati</taxon>
        <taxon>Pseudomonadota</taxon>
        <taxon>Betaproteobacteria</taxon>
        <taxon>Rhodocyclales</taxon>
        <taxon>Rhodocyclaceae</taxon>
        <taxon>Propionivibrio</taxon>
    </lineage>
</organism>
<accession>A0A1A8XWL6</accession>
<keyword evidence="3" id="KW-1185">Reference proteome</keyword>
<feature type="domain" description="FecR protein" evidence="1">
    <location>
        <begin position="63"/>
        <end position="150"/>
    </location>
</feature>